<dbReference type="EMBL" id="JACHJK010000004">
    <property type="protein sequence ID" value="MBB5927505.1"/>
    <property type="molecule type" value="Genomic_DNA"/>
</dbReference>
<accession>A0A7W9PT57</accession>
<dbReference type="AlphaFoldDB" id="A0A7W9PT57"/>
<evidence type="ECO:0000313" key="1">
    <source>
        <dbReference type="EMBL" id="MBB5927505.1"/>
    </source>
</evidence>
<dbReference type="Proteomes" id="UP000585836">
    <property type="component" value="Unassembled WGS sequence"/>
</dbReference>
<protein>
    <submittedName>
        <fullName evidence="1">Uncharacterized protein</fullName>
    </submittedName>
</protein>
<reference evidence="1 2" key="1">
    <citation type="submission" date="2020-08" db="EMBL/GenBank/DDBJ databases">
        <title>Genomic Encyclopedia of Type Strains, Phase III (KMG-III): the genomes of soil and plant-associated and newly described type strains.</title>
        <authorList>
            <person name="Whitman W."/>
        </authorList>
    </citation>
    <scope>NUCLEOTIDE SEQUENCE [LARGE SCALE GENOMIC DNA]</scope>
    <source>
        <strain evidence="1 2">CECT 3313</strain>
    </source>
</reference>
<evidence type="ECO:0000313" key="2">
    <source>
        <dbReference type="Proteomes" id="UP000585836"/>
    </source>
</evidence>
<sequence length="132" mass="15308">MDEYEGDYLLTDDAWEELVWVWQRTDVPRGCETEIIDGTVTVAPYSAVAHHALSEPLQRRLYEVLPQSWHVLHRPSPPVGTAAQKPRAMQRRVFRCTSSSTARHPKDRPSRCTVIQMTVRIVFWRRDPSARP</sequence>
<comment type="caution">
    <text evidence="1">The sequence shown here is derived from an EMBL/GenBank/DDBJ whole genome shotgun (WGS) entry which is preliminary data.</text>
</comment>
<keyword evidence="2" id="KW-1185">Reference proteome</keyword>
<organism evidence="1 2">
    <name type="scientific">Streptomyces echinatus</name>
    <dbReference type="NCBI Taxonomy" id="67293"/>
    <lineage>
        <taxon>Bacteria</taxon>
        <taxon>Bacillati</taxon>
        <taxon>Actinomycetota</taxon>
        <taxon>Actinomycetes</taxon>
        <taxon>Kitasatosporales</taxon>
        <taxon>Streptomycetaceae</taxon>
        <taxon>Streptomyces</taxon>
    </lineage>
</organism>
<name>A0A7W9PT57_9ACTN</name>
<gene>
    <name evidence="1" type="ORF">FHS34_002963</name>
</gene>
<proteinExistence type="predicted"/>